<sequence length="228" mass="26232">MPLVSLEEAIKPVQHLFTSLKTYVCIAKKNCQNPKDDLTQDKSASIYLYKMDFDPPPSFYQEFNSVLQSEQRDPLRPWLLHLRLFITAAYKLPSEKATIWRGVRDVDLSSNYQTGSDVTWWGVSCCTLDMEVLANEKFLGKYGMRTICCIETEKGKKTTAHSCFRTEHEIILILGTCLRVHSKTNPADNLHIIHLKEMMLSYQPIDLLSEFLSKMKNTKKPGHDTVKK</sequence>
<dbReference type="OrthoDB" id="423533at2759"/>
<evidence type="ECO:0000313" key="2">
    <source>
        <dbReference type="EMBL" id="CAF1438732.1"/>
    </source>
</evidence>
<dbReference type="EMBL" id="CAJNOR010003691">
    <property type="protein sequence ID" value="CAF1438732.1"/>
    <property type="molecule type" value="Genomic_DNA"/>
</dbReference>
<reference evidence="2" key="1">
    <citation type="submission" date="2021-02" db="EMBL/GenBank/DDBJ databases">
        <authorList>
            <person name="Nowell W R."/>
        </authorList>
    </citation>
    <scope>NUCLEOTIDE SEQUENCE</scope>
</reference>
<dbReference type="AlphaFoldDB" id="A0A815NT26"/>
<dbReference type="Proteomes" id="UP000663828">
    <property type="component" value="Unassembled WGS sequence"/>
</dbReference>
<name>A0A815NT26_ADIRI</name>
<dbReference type="Gene3D" id="3.90.176.10">
    <property type="entry name" value="Toxin ADP-ribosyltransferase, Chain A, domain 1"/>
    <property type="match status" value="1"/>
</dbReference>
<proteinExistence type="predicted"/>
<dbReference type="SUPFAM" id="SSF56399">
    <property type="entry name" value="ADP-ribosylation"/>
    <property type="match status" value="1"/>
</dbReference>
<protein>
    <recommendedName>
        <fullName evidence="4">Mono(ADP-ribosyl)transferase</fullName>
    </recommendedName>
</protein>
<dbReference type="EMBL" id="CAJNOJ010000403">
    <property type="protein sequence ID" value="CAF1435442.1"/>
    <property type="molecule type" value="Genomic_DNA"/>
</dbReference>
<gene>
    <name evidence="1" type="ORF">EDS130_LOCUS38494</name>
    <name evidence="2" type="ORF">XAT740_LOCUS36187</name>
</gene>
<evidence type="ECO:0008006" key="4">
    <source>
        <dbReference type="Google" id="ProtNLM"/>
    </source>
</evidence>
<dbReference type="Proteomes" id="UP000663852">
    <property type="component" value="Unassembled WGS sequence"/>
</dbReference>
<keyword evidence="3" id="KW-1185">Reference proteome</keyword>
<evidence type="ECO:0000313" key="1">
    <source>
        <dbReference type="EMBL" id="CAF1435442.1"/>
    </source>
</evidence>
<organism evidence="2 3">
    <name type="scientific">Adineta ricciae</name>
    <name type="common">Rotifer</name>
    <dbReference type="NCBI Taxonomy" id="249248"/>
    <lineage>
        <taxon>Eukaryota</taxon>
        <taxon>Metazoa</taxon>
        <taxon>Spiralia</taxon>
        <taxon>Gnathifera</taxon>
        <taxon>Rotifera</taxon>
        <taxon>Eurotatoria</taxon>
        <taxon>Bdelloidea</taxon>
        <taxon>Adinetida</taxon>
        <taxon>Adinetidae</taxon>
        <taxon>Adineta</taxon>
    </lineage>
</organism>
<accession>A0A815NT26</accession>
<evidence type="ECO:0000313" key="3">
    <source>
        <dbReference type="Proteomes" id="UP000663828"/>
    </source>
</evidence>
<comment type="caution">
    <text evidence="2">The sequence shown here is derived from an EMBL/GenBank/DDBJ whole genome shotgun (WGS) entry which is preliminary data.</text>
</comment>